<evidence type="ECO:0000313" key="1">
    <source>
        <dbReference type="EMBL" id="WWD02007.1"/>
    </source>
</evidence>
<dbReference type="GeneID" id="91098849"/>
<protein>
    <submittedName>
        <fullName evidence="1">Uncharacterized protein</fullName>
    </submittedName>
</protein>
<keyword evidence="2" id="KW-1185">Reference proteome</keyword>
<organism evidence="1 2">
    <name type="scientific">Kwoniella europaea PYCC6329</name>
    <dbReference type="NCBI Taxonomy" id="1423913"/>
    <lineage>
        <taxon>Eukaryota</taxon>
        <taxon>Fungi</taxon>
        <taxon>Dikarya</taxon>
        <taxon>Basidiomycota</taxon>
        <taxon>Agaricomycotina</taxon>
        <taxon>Tremellomycetes</taxon>
        <taxon>Tremellales</taxon>
        <taxon>Cryptococcaceae</taxon>
        <taxon>Kwoniella</taxon>
    </lineage>
</organism>
<dbReference type="KEGG" id="ker:91098849"/>
<accession>A0AAX4K6E4</accession>
<evidence type="ECO:0000313" key="2">
    <source>
        <dbReference type="Proteomes" id="UP001358614"/>
    </source>
</evidence>
<proteinExistence type="predicted"/>
<reference evidence="1 2" key="1">
    <citation type="submission" date="2024-01" db="EMBL/GenBank/DDBJ databases">
        <title>Comparative genomics of Cryptococcus and Kwoniella reveals pathogenesis evolution and contrasting modes of karyotype evolution via chromosome fusion or intercentromeric recombination.</title>
        <authorList>
            <person name="Coelho M.A."/>
            <person name="David-Palma M."/>
            <person name="Shea T."/>
            <person name="Bowers K."/>
            <person name="McGinley-Smith S."/>
            <person name="Mohammad A.W."/>
            <person name="Gnirke A."/>
            <person name="Yurkov A.M."/>
            <person name="Nowrousian M."/>
            <person name="Sun S."/>
            <person name="Cuomo C.A."/>
            <person name="Heitman J."/>
        </authorList>
    </citation>
    <scope>NUCLEOTIDE SEQUENCE [LARGE SCALE GENOMIC DNA]</scope>
    <source>
        <strain evidence="1 2">PYCC6329</strain>
    </source>
</reference>
<gene>
    <name evidence="1" type="ORF">V865_000045</name>
</gene>
<dbReference type="Proteomes" id="UP001358614">
    <property type="component" value="Chromosome 1"/>
</dbReference>
<name>A0AAX4K6E4_9TREE</name>
<sequence length="197" mass="22441">MDPVQLKSLLEPYDHIRIVGLKDRGDILPLTGGYQLVQGEFKWRIPISEYQQQQQEQPRLSLPAITDMNISDQSRVVPDHSTINLKSPTIIGSARDMEQVASGHLWTHIYRSSLYLPSHPQQIKLILKVSDLTSFLDGHSDEFIEEDLEQGRLSRQLALKRISNEHHAYTTYLSDFQLQGSIVPHHFGTFVSSSPIT</sequence>
<dbReference type="EMBL" id="CP144089">
    <property type="protein sequence ID" value="WWD02007.1"/>
    <property type="molecule type" value="Genomic_DNA"/>
</dbReference>
<dbReference type="AlphaFoldDB" id="A0AAX4K6E4"/>
<dbReference type="RefSeq" id="XP_066079974.1">
    <property type="nucleotide sequence ID" value="XM_066223877.1"/>
</dbReference>